<keyword evidence="2" id="KW-1185">Reference proteome</keyword>
<dbReference type="InterPro" id="IPR015421">
    <property type="entry name" value="PyrdxlP-dep_Trfase_major"/>
</dbReference>
<dbReference type="GO" id="GO:0004069">
    <property type="term" value="F:L-aspartate:2-oxoglutarate aminotransferase activity"/>
    <property type="evidence" value="ECO:0007669"/>
    <property type="project" value="InterPro"/>
</dbReference>
<evidence type="ECO:0000313" key="1">
    <source>
        <dbReference type="EMBL" id="EMD16422.1"/>
    </source>
</evidence>
<proteinExistence type="predicted"/>
<dbReference type="Pfam" id="PF12897">
    <property type="entry name" value="Asp_aminotransf"/>
    <property type="match status" value="1"/>
</dbReference>
<dbReference type="InterPro" id="IPR024551">
    <property type="entry name" value="AspAT_Ic"/>
</dbReference>
<dbReference type="EMBL" id="AGEJ01000021">
    <property type="protein sequence ID" value="EMD16422.1"/>
    <property type="molecule type" value="Genomic_DNA"/>
</dbReference>
<dbReference type="BioCyc" id="ECAT999415-HMP:GTTI-1383-MONOMER"/>
<evidence type="ECO:0008006" key="3">
    <source>
        <dbReference type="Google" id="ProtNLM"/>
    </source>
</evidence>
<dbReference type="Proteomes" id="UP000011758">
    <property type="component" value="Unassembled WGS sequence"/>
</dbReference>
<evidence type="ECO:0000313" key="2">
    <source>
        <dbReference type="Proteomes" id="UP000011758"/>
    </source>
</evidence>
<dbReference type="RefSeq" id="WP_004803348.1">
    <property type="nucleotide sequence ID" value="NZ_KB446648.1"/>
</dbReference>
<dbReference type="PANTHER" id="PTHR43799:SF1">
    <property type="entry name" value="ASPARTATE AMINOTRANSFERASE"/>
    <property type="match status" value="1"/>
</dbReference>
<reference evidence="1 2" key="1">
    <citation type="submission" date="2013-02" db="EMBL/GenBank/DDBJ databases">
        <title>The Genome Sequence of Lactobacillus catenaformis F0143.</title>
        <authorList>
            <consortium name="The Broad Institute Genome Sequencing Platform"/>
            <person name="Earl A."/>
            <person name="Ward D."/>
            <person name="Feldgarden M."/>
            <person name="Gevers D."/>
            <person name="Izard J."/>
            <person name="Blanton J.M."/>
            <person name="Mathney J."/>
            <person name="Dewhirst F.E."/>
            <person name="Young S.K."/>
            <person name="Zeng Q."/>
            <person name="Gargeya S."/>
            <person name="Fitzgerald M."/>
            <person name="Haas B."/>
            <person name="Abouelleil A."/>
            <person name="Alvarado L."/>
            <person name="Arachchi H.M."/>
            <person name="Berlin A."/>
            <person name="Chapman S.B."/>
            <person name="Gearin G."/>
            <person name="Goldberg J."/>
            <person name="Griggs A."/>
            <person name="Gujja S."/>
            <person name="Hansen M."/>
            <person name="Heiman D."/>
            <person name="Howarth C."/>
            <person name="Larimer J."/>
            <person name="Lui A."/>
            <person name="MacDonald P.J.P."/>
            <person name="McCowen C."/>
            <person name="Montmayeur A."/>
            <person name="Murphy C."/>
            <person name="Neiman D."/>
            <person name="Pearson M."/>
            <person name="Priest M."/>
            <person name="Roberts A."/>
            <person name="Saif S."/>
            <person name="Shea T."/>
            <person name="Sisk P."/>
            <person name="Stolte C."/>
            <person name="Sykes S."/>
            <person name="Wortman J."/>
            <person name="Nusbaum C."/>
            <person name="Birren B."/>
        </authorList>
    </citation>
    <scope>NUCLEOTIDE SEQUENCE [LARGE SCALE GENOMIC DNA]</scope>
    <source>
        <strain evidence="1 2">OT 569</strain>
    </source>
</reference>
<protein>
    <recommendedName>
        <fullName evidence="3">Aminotransferase class I/classII domain-containing protein</fullName>
    </recommendedName>
</protein>
<accession>M2P7X0</accession>
<dbReference type="OrthoDB" id="9802328at2"/>
<dbReference type="PANTHER" id="PTHR43799">
    <property type="entry name" value="AMINOTRANSFERASE, PUTATIVE-RELATED"/>
    <property type="match status" value="1"/>
</dbReference>
<dbReference type="PATRIC" id="fig|999415.3.peg.1369"/>
<dbReference type="STRING" id="999415.HMPREF9943_01348"/>
<name>M2P7X0_9FIRM</name>
<gene>
    <name evidence="1" type="ORF">HMPREF9943_01348</name>
</gene>
<dbReference type="Gene3D" id="3.40.640.10">
    <property type="entry name" value="Type I PLP-dependent aspartate aminotransferase-like (Major domain)"/>
    <property type="match status" value="1"/>
</dbReference>
<dbReference type="eggNOG" id="COG1167">
    <property type="taxonomic scope" value="Bacteria"/>
</dbReference>
<sequence>MKSYKEMNREELLNELDLIKEQYQKYTDMHLSLNMARGKPSQEQLDLSNDMLDILNSHSHLYSLDNTDCRNYGVLDGLSEAKALMADMMEVHADQIIIYGNSSLNVMYDTIARGYIFGVGGNLPFSKQEKIKWLCPAPGYDRHFGITESFGFELITIPMTSKGPDMDIIEKMVSEDESIKGIWCVPKFSNPEGIVYSDETVRRMASLKPKAKDFRIYWDNAYCQHYLYDEEVKILNILDECEKAGNPDMVYMFASTSKITFPGAGISALASSLNNKEEILSYMTHQTIGHDKLNQLRHVLFLKDIKGIKTHMKKHAAIIRPKFEAVDIILKEELDGLEIGSWNFPKGGYFISFDSLEGCASKIVLKAKEAGVIMTNAGATYPYGQDPKDRNIRIAPTLPPLKELKTATKLFTICVRLVSLEKLLNN</sequence>
<organism evidence="1 2">
    <name type="scientific">Eggerthia catenaformis OT 569 = DSM 20559</name>
    <dbReference type="NCBI Taxonomy" id="999415"/>
    <lineage>
        <taxon>Bacteria</taxon>
        <taxon>Bacillati</taxon>
        <taxon>Bacillota</taxon>
        <taxon>Erysipelotrichia</taxon>
        <taxon>Erysipelotrichales</taxon>
        <taxon>Coprobacillaceae</taxon>
        <taxon>Eggerthia</taxon>
    </lineage>
</organism>
<dbReference type="SUPFAM" id="SSF53383">
    <property type="entry name" value="PLP-dependent transferases"/>
    <property type="match status" value="1"/>
</dbReference>
<dbReference type="AlphaFoldDB" id="M2P7X0"/>
<comment type="caution">
    <text evidence="1">The sequence shown here is derived from an EMBL/GenBank/DDBJ whole genome shotgun (WGS) entry which is preliminary data.</text>
</comment>
<dbReference type="InterPro" id="IPR015424">
    <property type="entry name" value="PyrdxlP-dep_Trfase"/>
</dbReference>
<dbReference type="Gene3D" id="3.90.1150.10">
    <property type="entry name" value="Aspartate Aminotransferase, domain 1"/>
    <property type="match status" value="1"/>
</dbReference>
<dbReference type="InterPro" id="IPR015422">
    <property type="entry name" value="PyrdxlP-dep_Trfase_small"/>
</dbReference>